<comment type="caution">
    <text evidence="7">The sequence shown here is derived from an EMBL/GenBank/DDBJ whole genome shotgun (WGS) entry which is preliminary data.</text>
</comment>
<dbReference type="Proteomes" id="UP001500064">
    <property type="component" value="Unassembled WGS sequence"/>
</dbReference>
<dbReference type="InterPro" id="IPR050763">
    <property type="entry name" value="ABC_transporter_ATP-binding"/>
</dbReference>
<accession>A0ABP4RJA9</accession>
<dbReference type="PANTHER" id="PTHR42711:SF16">
    <property type="entry name" value="ABC TRANSPORTER ATP-BINDING PROTEIN"/>
    <property type="match status" value="1"/>
</dbReference>
<dbReference type="SUPFAM" id="SSF52540">
    <property type="entry name" value="P-loop containing nucleoside triphosphate hydrolases"/>
    <property type="match status" value="1"/>
</dbReference>
<dbReference type="InterPro" id="IPR027417">
    <property type="entry name" value="P-loop_NTPase"/>
</dbReference>
<name>A0ABP4RJA9_9ACTN</name>
<keyword evidence="4 7" id="KW-0067">ATP-binding</keyword>
<dbReference type="SMART" id="SM00382">
    <property type="entry name" value="AAA"/>
    <property type="match status" value="1"/>
</dbReference>
<evidence type="ECO:0000313" key="8">
    <source>
        <dbReference type="Proteomes" id="UP001500064"/>
    </source>
</evidence>
<evidence type="ECO:0000256" key="1">
    <source>
        <dbReference type="ARBA" id="ARBA00004202"/>
    </source>
</evidence>
<dbReference type="InterPro" id="IPR003439">
    <property type="entry name" value="ABC_transporter-like_ATP-bd"/>
</dbReference>
<feature type="domain" description="ABC transporter" evidence="6">
    <location>
        <begin position="13"/>
        <end position="238"/>
    </location>
</feature>
<dbReference type="InterPro" id="IPR003593">
    <property type="entry name" value="AAA+_ATPase"/>
</dbReference>
<keyword evidence="3" id="KW-0547">Nucleotide-binding</keyword>
<evidence type="ECO:0000256" key="4">
    <source>
        <dbReference type="ARBA" id="ARBA00022840"/>
    </source>
</evidence>
<sequence length="312" mass="33711">MVRDQAGAGGPIIEVAGLVKRFGELVAVDGLSFDVDEGEVFGFVGPNGAGKTTTVECVAGLRAPDEGLVRVCGLDPQADRDRIRHLVGMQLQSSTLPDRLKVREALWLYASFYPNPADERALLTEVGLDGRHDRRFGKLSGGEKQRLSLALALIGNPRIAILDELTTGLDPQARRDTWALIERIRDRGTTIVLVTHYMEEAERLCDRVAVVAAGRLVALDTPEGLIKRAEDTERITFRPSAEVDESLLTALPGVTGVAREGRRLIVTGTGDVAAQVIGALTARQVQALDLRIDRPTLDDAFLALTGHPSDQP</sequence>
<reference evidence="8" key="1">
    <citation type="journal article" date="2019" name="Int. J. Syst. Evol. Microbiol.">
        <title>The Global Catalogue of Microorganisms (GCM) 10K type strain sequencing project: providing services to taxonomists for standard genome sequencing and annotation.</title>
        <authorList>
            <consortium name="The Broad Institute Genomics Platform"/>
            <consortium name="The Broad Institute Genome Sequencing Center for Infectious Disease"/>
            <person name="Wu L."/>
            <person name="Ma J."/>
        </authorList>
    </citation>
    <scope>NUCLEOTIDE SEQUENCE [LARGE SCALE GENOMIC DNA]</scope>
    <source>
        <strain evidence="8">JCM 13929</strain>
    </source>
</reference>
<dbReference type="RefSeq" id="WP_346109848.1">
    <property type="nucleotide sequence ID" value="NZ_BAAAMU010000050.1"/>
</dbReference>
<keyword evidence="2" id="KW-0813">Transport</keyword>
<dbReference type="Pfam" id="PF00005">
    <property type="entry name" value="ABC_tran"/>
    <property type="match status" value="1"/>
</dbReference>
<organism evidence="7 8">
    <name type="scientific">Nonomuraea maheshkhaliensis</name>
    <dbReference type="NCBI Taxonomy" id="419590"/>
    <lineage>
        <taxon>Bacteria</taxon>
        <taxon>Bacillati</taxon>
        <taxon>Actinomycetota</taxon>
        <taxon>Actinomycetes</taxon>
        <taxon>Streptosporangiales</taxon>
        <taxon>Streptosporangiaceae</taxon>
        <taxon>Nonomuraea</taxon>
    </lineage>
</organism>
<evidence type="ECO:0000313" key="7">
    <source>
        <dbReference type="EMBL" id="GAA1654488.1"/>
    </source>
</evidence>
<evidence type="ECO:0000259" key="6">
    <source>
        <dbReference type="PROSITE" id="PS50893"/>
    </source>
</evidence>
<gene>
    <name evidence="7" type="ORF">GCM10009733_059800</name>
</gene>
<dbReference type="GO" id="GO:0005524">
    <property type="term" value="F:ATP binding"/>
    <property type="evidence" value="ECO:0007669"/>
    <property type="project" value="UniProtKB-KW"/>
</dbReference>
<dbReference type="PANTHER" id="PTHR42711">
    <property type="entry name" value="ABC TRANSPORTER ATP-BINDING PROTEIN"/>
    <property type="match status" value="1"/>
</dbReference>
<dbReference type="CDD" id="cd03230">
    <property type="entry name" value="ABC_DR_subfamily_A"/>
    <property type="match status" value="1"/>
</dbReference>
<comment type="subcellular location">
    <subcellularLocation>
        <location evidence="1">Cell membrane</location>
        <topology evidence="1">Peripheral membrane protein</topology>
    </subcellularLocation>
</comment>
<dbReference type="PROSITE" id="PS00211">
    <property type="entry name" value="ABC_TRANSPORTER_1"/>
    <property type="match status" value="1"/>
</dbReference>
<evidence type="ECO:0000256" key="2">
    <source>
        <dbReference type="ARBA" id="ARBA00022448"/>
    </source>
</evidence>
<dbReference type="Gene3D" id="3.40.50.300">
    <property type="entry name" value="P-loop containing nucleotide triphosphate hydrolases"/>
    <property type="match status" value="1"/>
</dbReference>
<proteinExistence type="predicted"/>
<evidence type="ECO:0000256" key="5">
    <source>
        <dbReference type="ARBA" id="ARBA00023251"/>
    </source>
</evidence>
<dbReference type="EMBL" id="BAAAMU010000050">
    <property type="protein sequence ID" value="GAA1654488.1"/>
    <property type="molecule type" value="Genomic_DNA"/>
</dbReference>
<keyword evidence="8" id="KW-1185">Reference proteome</keyword>
<protein>
    <submittedName>
        <fullName evidence="7">ABC transporter ATP-binding protein</fullName>
    </submittedName>
</protein>
<dbReference type="PROSITE" id="PS50893">
    <property type="entry name" value="ABC_TRANSPORTER_2"/>
    <property type="match status" value="1"/>
</dbReference>
<keyword evidence="5" id="KW-0046">Antibiotic resistance</keyword>
<evidence type="ECO:0000256" key="3">
    <source>
        <dbReference type="ARBA" id="ARBA00022741"/>
    </source>
</evidence>
<dbReference type="InterPro" id="IPR017871">
    <property type="entry name" value="ABC_transporter-like_CS"/>
</dbReference>